<evidence type="ECO:0000313" key="2">
    <source>
        <dbReference type="EMBL" id="MCS3866648.1"/>
    </source>
</evidence>
<dbReference type="Pfam" id="PF12728">
    <property type="entry name" value="HTH_17"/>
    <property type="match status" value="1"/>
</dbReference>
<dbReference type="GO" id="GO:0003677">
    <property type="term" value="F:DNA binding"/>
    <property type="evidence" value="ECO:0007669"/>
    <property type="project" value="InterPro"/>
</dbReference>
<sequence>MKEKGLTTSEAAEVLNVSHRYLLSLLEEGEIPFHDEGPCLLIQRGKLLD</sequence>
<reference evidence="2" key="1">
    <citation type="submission" date="2022-08" db="EMBL/GenBank/DDBJ databases">
        <title>Genomic Encyclopedia of Type Strains, Phase V (KMG-V): Genome sequencing to study the core and pangenomes of soil and plant-associated prokaryotes.</title>
        <authorList>
            <person name="Whitman W."/>
        </authorList>
    </citation>
    <scope>NUCLEOTIDE SEQUENCE</scope>
    <source>
        <strain evidence="2">SP2016B</strain>
    </source>
</reference>
<dbReference type="Proteomes" id="UP001155034">
    <property type="component" value="Unassembled WGS sequence"/>
</dbReference>
<comment type="caution">
    <text evidence="2">The sequence shown here is derived from an EMBL/GenBank/DDBJ whole genome shotgun (WGS) entry which is preliminary data.</text>
</comment>
<feature type="domain" description="Helix-turn-helix" evidence="1">
    <location>
        <begin position="6"/>
        <end position="44"/>
    </location>
</feature>
<name>A0A9X2Z280_9BACT</name>
<gene>
    <name evidence="2" type="ORF">GGP82_003228</name>
</gene>
<organism evidence="2 3">
    <name type="scientific">Salinibacter ruber</name>
    <dbReference type="NCBI Taxonomy" id="146919"/>
    <lineage>
        <taxon>Bacteria</taxon>
        <taxon>Pseudomonadati</taxon>
        <taxon>Rhodothermota</taxon>
        <taxon>Rhodothermia</taxon>
        <taxon>Rhodothermales</taxon>
        <taxon>Salinibacteraceae</taxon>
        <taxon>Salinibacter</taxon>
    </lineage>
</organism>
<evidence type="ECO:0000313" key="3">
    <source>
        <dbReference type="Proteomes" id="UP001155034"/>
    </source>
</evidence>
<dbReference type="InterPro" id="IPR041657">
    <property type="entry name" value="HTH_17"/>
</dbReference>
<dbReference type="InterPro" id="IPR010093">
    <property type="entry name" value="SinI_DNA-bd"/>
</dbReference>
<accession>A0A9X2Z280</accession>
<protein>
    <submittedName>
        <fullName evidence="2">Excisionase family DNA binding protein</fullName>
    </submittedName>
</protein>
<dbReference type="RefSeq" id="WP_208425121.1">
    <property type="nucleotide sequence ID" value="NZ_CALTSF010000038.1"/>
</dbReference>
<dbReference type="NCBIfam" id="TIGR01764">
    <property type="entry name" value="excise"/>
    <property type="match status" value="1"/>
</dbReference>
<dbReference type="AlphaFoldDB" id="A0A9X2Z280"/>
<proteinExistence type="predicted"/>
<dbReference type="EMBL" id="JANTYZ010000017">
    <property type="protein sequence ID" value="MCS3866648.1"/>
    <property type="molecule type" value="Genomic_DNA"/>
</dbReference>
<evidence type="ECO:0000259" key="1">
    <source>
        <dbReference type="Pfam" id="PF12728"/>
    </source>
</evidence>